<reference evidence="8" key="1">
    <citation type="submission" date="2023-02" db="EMBL/GenBank/DDBJ databases">
        <title>Genome of toxic invasive species Heracleum sosnowskyi carries increased number of genes despite the absence of recent whole-genome duplications.</title>
        <authorList>
            <person name="Schelkunov M."/>
            <person name="Shtratnikova V."/>
            <person name="Makarenko M."/>
            <person name="Klepikova A."/>
            <person name="Omelchenko D."/>
            <person name="Novikova G."/>
            <person name="Obukhova E."/>
            <person name="Bogdanov V."/>
            <person name="Penin A."/>
            <person name="Logacheva M."/>
        </authorList>
    </citation>
    <scope>NUCLEOTIDE SEQUENCE</scope>
    <source>
        <strain evidence="8">Hsosn_3</strain>
        <tissue evidence="8">Leaf</tissue>
    </source>
</reference>
<evidence type="ECO:0000259" key="7">
    <source>
        <dbReference type="PROSITE" id="PS50110"/>
    </source>
</evidence>
<dbReference type="PANTHER" id="PTHR43874">
    <property type="entry name" value="TWO-COMPONENT RESPONSE REGULATOR"/>
    <property type="match status" value="1"/>
</dbReference>
<dbReference type="Gene3D" id="1.10.10.60">
    <property type="entry name" value="Homeodomain-like"/>
    <property type="match status" value="1"/>
</dbReference>
<comment type="subcellular location">
    <subcellularLocation>
        <location evidence="1">Nucleus</location>
    </subcellularLocation>
</comment>
<dbReference type="NCBIfam" id="TIGR01557">
    <property type="entry name" value="myb_SHAQKYF"/>
    <property type="match status" value="1"/>
</dbReference>
<sequence length="347" mass="39122">MFSILVVDDDSTCLYLLKAYLEKWNIYEVTTAKHAQEALSLLRTRSYDLVLSDVHMPDINGLELLKQIDQEFYLPVILISADRSADVMCMGMKNGAQFFLVKPTEANDLQNIWQFSVWWNANKNKSTPIVTEINESSQGGVEMVHHHKSLKNNINAGALSSAAGEPTTVRRNTKVDWTPRLHSRFAEAILIIGYDKAIPTNILEVMNVSGINRGHIASHIQKCRKFLQDVLDEKTNIECKKWIDLNYYSSILSGNPDLLVLNQLREEQTKERLAANNPLLEVRVETREKCTRSSNTSNSIHDMIPSAMNIVAPSATFRSNFYSQPSVNVCGFNTDQQPDGDEDGRGC</sequence>
<dbReference type="PANTHER" id="PTHR43874:SF19">
    <property type="entry name" value="RESPONSE REGULATOR 23-RELATED"/>
    <property type="match status" value="1"/>
</dbReference>
<dbReference type="SUPFAM" id="SSF52172">
    <property type="entry name" value="CheY-like"/>
    <property type="match status" value="1"/>
</dbReference>
<protein>
    <submittedName>
        <fullName evidence="8">Two-component response regulator ARR-B family</fullName>
    </submittedName>
</protein>
<keyword evidence="4" id="KW-0804">Transcription</keyword>
<evidence type="ECO:0000256" key="2">
    <source>
        <dbReference type="ARBA" id="ARBA00023012"/>
    </source>
</evidence>
<keyword evidence="3" id="KW-0805">Transcription regulation</keyword>
<comment type="caution">
    <text evidence="8">The sequence shown here is derived from an EMBL/GenBank/DDBJ whole genome shotgun (WGS) entry which is preliminary data.</text>
</comment>
<accession>A0AAD8HWW8</accession>
<organism evidence="8 9">
    <name type="scientific">Heracleum sosnowskyi</name>
    <dbReference type="NCBI Taxonomy" id="360622"/>
    <lineage>
        <taxon>Eukaryota</taxon>
        <taxon>Viridiplantae</taxon>
        <taxon>Streptophyta</taxon>
        <taxon>Embryophyta</taxon>
        <taxon>Tracheophyta</taxon>
        <taxon>Spermatophyta</taxon>
        <taxon>Magnoliopsida</taxon>
        <taxon>eudicotyledons</taxon>
        <taxon>Gunneridae</taxon>
        <taxon>Pentapetalae</taxon>
        <taxon>asterids</taxon>
        <taxon>campanulids</taxon>
        <taxon>Apiales</taxon>
        <taxon>Apiaceae</taxon>
        <taxon>Apioideae</taxon>
        <taxon>apioid superclade</taxon>
        <taxon>Tordylieae</taxon>
        <taxon>Tordyliinae</taxon>
        <taxon>Heracleum</taxon>
    </lineage>
</organism>
<dbReference type="InterPro" id="IPR001789">
    <property type="entry name" value="Sig_transdc_resp-reg_receiver"/>
</dbReference>
<name>A0AAD8HWW8_9APIA</name>
<dbReference type="InterPro" id="IPR045279">
    <property type="entry name" value="ARR-like"/>
</dbReference>
<dbReference type="Gene3D" id="3.40.50.2300">
    <property type="match status" value="1"/>
</dbReference>
<evidence type="ECO:0000256" key="1">
    <source>
        <dbReference type="ARBA" id="ARBA00004123"/>
    </source>
</evidence>
<dbReference type="AlphaFoldDB" id="A0AAD8HWW8"/>
<keyword evidence="2" id="KW-0902">Two-component regulatory system</keyword>
<evidence type="ECO:0000256" key="4">
    <source>
        <dbReference type="ARBA" id="ARBA00023163"/>
    </source>
</evidence>
<dbReference type="PROSITE" id="PS50110">
    <property type="entry name" value="RESPONSE_REGULATORY"/>
    <property type="match status" value="1"/>
</dbReference>
<dbReference type="GO" id="GO:0009736">
    <property type="term" value="P:cytokinin-activated signaling pathway"/>
    <property type="evidence" value="ECO:0007669"/>
    <property type="project" value="InterPro"/>
</dbReference>
<dbReference type="InterPro" id="IPR009057">
    <property type="entry name" value="Homeodomain-like_sf"/>
</dbReference>
<evidence type="ECO:0000313" key="8">
    <source>
        <dbReference type="EMBL" id="KAK1374483.1"/>
    </source>
</evidence>
<dbReference type="FunFam" id="1.10.10.60:FF:000007">
    <property type="entry name" value="Two-component response regulator"/>
    <property type="match status" value="1"/>
</dbReference>
<reference evidence="8" key="2">
    <citation type="submission" date="2023-05" db="EMBL/GenBank/DDBJ databases">
        <authorList>
            <person name="Schelkunov M.I."/>
        </authorList>
    </citation>
    <scope>NUCLEOTIDE SEQUENCE</scope>
    <source>
        <strain evidence="8">Hsosn_3</strain>
        <tissue evidence="8">Leaf</tissue>
    </source>
</reference>
<dbReference type="SUPFAM" id="SSF46689">
    <property type="entry name" value="Homeodomain-like"/>
    <property type="match status" value="1"/>
</dbReference>
<keyword evidence="9" id="KW-1185">Reference proteome</keyword>
<evidence type="ECO:0000256" key="5">
    <source>
        <dbReference type="ARBA" id="ARBA00023242"/>
    </source>
</evidence>
<dbReference type="InterPro" id="IPR006447">
    <property type="entry name" value="Myb_dom_plants"/>
</dbReference>
<dbReference type="GO" id="GO:0003677">
    <property type="term" value="F:DNA binding"/>
    <property type="evidence" value="ECO:0007669"/>
    <property type="project" value="InterPro"/>
</dbReference>
<dbReference type="GO" id="GO:0000160">
    <property type="term" value="P:phosphorelay signal transduction system"/>
    <property type="evidence" value="ECO:0007669"/>
    <property type="project" value="UniProtKB-KW"/>
</dbReference>
<dbReference type="GO" id="GO:0005634">
    <property type="term" value="C:nucleus"/>
    <property type="evidence" value="ECO:0007669"/>
    <property type="project" value="UniProtKB-SubCell"/>
</dbReference>
<dbReference type="Proteomes" id="UP001237642">
    <property type="component" value="Unassembled WGS sequence"/>
</dbReference>
<keyword evidence="5" id="KW-0539">Nucleus</keyword>
<dbReference type="EMBL" id="JAUIZM010000007">
    <property type="protein sequence ID" value="KAK1374483.1"/>
    <property type="molecule type" value="Genomic_DNA"/>
</dbReference>
<dbReference type="SMART" id="SM00448">
    <property type="entry name" value="REC"/>
    <property type="match status" value="1"/>
</dbReference>
<gene>
    <name evidence="8" type="ORF">POM88_030676</name>
</gene>
<dbReference type="Pfam" id="PF00072">
    <property type="entry name" value="Response_reg"/>
    <property type="match status" value="1"/>
</dbReference>
<feature type="domain" description="Response regulatory" evidence="7">
    <location>
        <begin position="3"/>
        <end position="117"/>
    </location>
</feature>
<evidence type="ECO:0000313" key="9">
    <source>
        <dbReference type="Proteomes" id="UP001237642"/>
    </source>
</evidence>
<evidence type="ECO:0000256" key="6">
    <source>
        <dbReference type="PROSITE-ProRule" id="PRU00169"/>
    </source>
</evidence>
<dbReference type="InterPro" id="IPR011006">
    <property type="entry name" value="CheY-like_superfamily"/>
</dbReference>
<keyword evidence="6" id="KW-0597">Phosphoprotein</keyword>
<dbReference type="CDD" id="cd17584">
    <property type="entry name" value="REC_typeB_ARR-like"/>
    <property type="match status" value="1"/>
</dbReference>
<evidence type="ECO:0000256" key="3">
    <source>
        <dbReference type="ARBA" id="ARBA00023015"/>
    </source>
</evidence>
<feature type="modified residue" description="4-aspartylphosphate" evidence="6">
    <location>
        <position position="53"/>
    </location>
</feature>
<proteinExistence type="predicted"/>